<feature type="active site" evidence="1">
    <location>
        <position position="145"/>
    </location>
</feature>
<feature type="active site" evidence="1">
    <location>
        <position position="386"/>
    </location>
</feature>
<dbReference type="FunFam" id="3.40.390.10:FF:000142">
    <property type="entry name" value="Astacin"/>
    <property type="match status" value="2"/>
</dbReference>
<feature type="binding site" evidence="1">
    <location>
        <position position="148"/>
    </location>
    <ligand>
        <name>Zn(2+)</name>
        <dbReference type="ChEBI" id="CHEBI:29105"/>
        <note>catalytic</note>
    </ligand>
</feature>
<feature type="binding site" evidence="1">
    <location>
        <position position="395"/>
    </location>
    <ligand>
        <name>Zn(2+)</name>
        <dbReference type="ChEBI" id="CHEBI:29105"/>
        <note>catalytic</note>
    </ligand>
</feature>
<comment type="caution">
    <text evidence="1">Lacks conserved residue(s) required for the propagation of feature annotation.</text>
</comment>
<name>A0AAE1PAV1_9EUCA</name>
<accession>A0AAE1PAV1</accession>
<dbReference type="SMART" id="SM00235">
    <property type="entry name" value="ZnMc"/>
    <property type="match status" value="2"/>
</dbReference>
<organism evidence="4 5">
    <name type="scientific">Petrolisthes manimaculis</name>
    <dbReference type="NCBI Taxonomy" id="1843537"/>
    <lineage>
        <taxon>Eukaryota</taxon>
        <taxon>Metazoa</taxon>
        <taxon>Ecdysozoa</taxon>
        <taxon>Arthropoda</taxon>
        <taxon>Crustacea</taxon>
        <taxon>Multicrustacea</taxon>
        <taxon>Malacostraca</taxon>
        <taxon>Eumalacostraca</taxon>
        <taxon>Eucarida</taxon>
        <taxon>Decapoda</taxon>
        <taxon>Pleocyemata</taxon>
        <taxon>Anomura</taxon>
        <taxon>Galatheoidea</taxon>
        <taxon>Porcellanidae</taxon>
        <taxon>Petrolisthes</taxon>
    </lineage>
</organism>
<dbReference type="InterPro" id="IPR006026">
    <property type="entry name" value="Peptidase_Metallo"/>
</dbReference>
<keyword evidence="1 2" id="KW-0378">Hydrolase</keyword>
<dbReference type="PANTHER" id="PTHR10127">
    <property type="entry name" value="DISCOIDIN, CUB, EGF, LAMININ , AND ZINC METALLOPROTEASE DOMAIN CONTAINING"/>
    <property type="match status" value="1"/>
</dbReference>
<keyword evidence="5" id="KW-1185">Reference proteome</keyword>
<dbReference type="Pfam" id="PF01400">
    <property type="entry name" value="Astacin"/>
    <property type="match status" value="2"/>
</dbReference>
<dbReference type="InterPro" id="IPR001506">
    <property type="entry name" value="Peptidase_M12A"/>
</dbReference>
<feature type="binding site" evidence="1">
    <location>
        <position position="389"/>
    </location>
    <ligand>
        <name>Zn(2+)</name>
        <dbReference type="ChEBI" id="CHEBI:29105"/>
        <note>catalytic</note>
    </ligand>
</feature>
<sequence>MVKMLLLLVVAGVASAAPNPTIPEAARAMYNPELFQGDIKGIAGQEPGHERAAVLGDQYLWSGGVVPYVFGSSITLSEMSVILSAMEDIHTKTCLRFVARSFEANYIEIVSNDSGCWSYVGTIGGMQRVSLDANGCMYKGTAIHELMHAAGFYHEHTRNDRDDYVTINFGNVSPGMESQFTKDSYWRYVGENYNYNSIMHYGTYAFSTFWGVLPTIVPNDSNIVLTEPYDKSEMAQSDANQINNLLLLFVAALVAVVSANPTIPVAARAMYNPELFQGDIKGIAGQEPGHERAAILGDQYLWSGGVVPYVFDSSVSSAQQSVILDGMNDFHAKTCVRFQPRTSESNYIEIVTNDNGCWSYVGTIGGMQRLSLDSNGCIYIGTVIHELMHAIGFYHEHTRNDRDDYVTIYFDNVISGMESNFDKDTYWRYAGENYNYNSIMHYGTYAFSDNWGVDATIVPTDPNIVLTEAYDKYEMAQSDANQINTIYGC</sequence>
<dbReference type="InterPro" id="IPR034035">
    <property type="entry name" value="Astacin-like_dom"/>
</dbReference>
<proteinExistence type="predicted"/>
<feature type="binding site" evidence="1">
    <location>
        <position position="144"/>
    </location>
    <ligand>
        <name>Zn(2+)</name>
        <dbReference type="ChEBI" id="CHEBI:29105"/>
        <note>catalytic</note>
    </ligand>
</feature>
<evidence type="ECO:0000259" key="3">
    <source>
        <dbReference type="PROSITE" id="PS51864"/>
    </source>
</evidence>
<keyword evidence="1 2" id="KW-0479">Metal-binding</keyword>
<gene>
    <name evidence="4" type="ORF">Pmani_024021</name>
</gene>
<keyword evidence="1 2" id="KW-0862">Zinc</keyword>
<keyword evidence="1 2" id="KW-0645">Protease</keyword>
<evidence type="ECO:0000313" key="5">
    <source>
        <dbReference type="Proteomes" id="UP001292094"/>
    </source>
</evidence>
<dbReference type="PRINTS" id="PR00480">
    <property type="entry name" value="ASTACIN"/>
</dbReference>
<keyword evidence="1 2" id="KW-0482">Metalloprotease</keyword>
<comment type="caution">
    <text evidence="4">The sequence shown here is derived from an EMBL/GenBank/DDBJ whole genome shotgun (WGS) entry which is preliminary data.</text>
</comment>
<reference evidence="4" key="1">
    <citation type="submission" date="2023-11" db="EMBL/GenBank/DDBJ databases">
        <title>Genome assemblies of two species of porcelain crab, Petrolisthes cinctipes and Petrolisthes manimaculis (Anomura: Porcellanidae).</title>
        <authorList>
            <person name="Angst P."/>
        </authorList>
    </citation>
    <scope>NUCLEOTIDE SEQUENCE</scope>
    <source>
        <strain evidence="4">PB745_02</strain>
        <tissue evidence="4">Gill</tissue>
    </source>
</reference>
<evidence type="ECO:0000256" key="2">
    <source>
        <dbReference type="RuleBase" id="RU361183"/>
    </source>
</evidence>
<dbReference type="GO" id="GO:0004222">
    <property type="term" value="F:metalloendopeptidase activity"/>
    <property type="evidence" value="ECO:0007669"/>
    <property type="project" value="UniProtKB-UniRule"/>
</dbReference>
<evidence type="ECO:0000313" key="4">
    <source>
        <dbReference type="EMBL" id="KAK4304001.1"/>
    </source>
</evidence>
<feature type="binding site" evidence="1">
    <location>
        <position position="154"/>
    </location>
    <ligand>
        <name>Zn(2+)</name>
        <dbReference type="ChEBI" id="CHEBI:29105"/>
        <note>catalytic</note>
    </ligand>
</feature>
<feature type="chain" id="PRO_5041767398" description="Metalloendopeptidase" evidence="2">
    <location>
        <begin position="17"/>
        <end position="489"/>
    </location>
</feature>
<dbReference type="GO" id="GO:0006508">
    <property type="term" value="P:proteolysis"/>
    <property type="evidence" value="ECO:0007669"/>
    <property type="project" value="UniProtKB-KW"/>
</dbReference>
<dbReference type="InterPro" id="IPR024079">
    <property type="entry name" value="MetalloPept_cat_dom_sf"/>
</dbReference>
<dbReference type="GO" id="GO:0008270">
    <property type="term" value="F:zinc ion binding"/>
    <property type="evidence" value="ECO:0007669"/>
    <property type="project" value="UniProtKB-UniRule"/>
</dbReference>
<protein>
    <recommendedName>
        <fullName evidence="2">Metalloendopeptidase</fullName>
        <ecNumber evidence="2">3.4.24.-</ecNumber>
    </recommendedName>
</protein>
<feature type="domain" description="Peptidase M12A" evidence="3">
    <location>
        <begin position="293"/>
        <end position="489"/>
    </location>
</feature>
<evidence type="ECO:0000256" key="1">
    <source>
        <dbReference type="PROSITE-ProRule" id="PRU01211"/>
    </source>
</evidence>
<comment type="cofactor">
    <cofactor evidence="1 2">
        <name>Zn(2+)</name>
        <dbReference type="ChEBI" id="CHEBI:29105"/>
    </cofactor>
    <text evidence="1 2">Binds 1 zinc ion per subunit.</text>
</comment>
<keyword evidence="2" id="KW-0732">Signal</keyword>
<dbReference type="CDD" id="cd04280">
    <property type="entry name" value="ZnMc_astacin_like"/>
    <property type="match status" value="2"/>
</dbReference>
<dbReference type="Gene3D" id="3.40.390.10">
    <property type="entry name" value="Collagenase (Catalytic Domain)"/>
    <property type="match status" value="2"/>
</dbReference>
<dbReference type="Proteomes" id="UP001292094">
    <property type="component" value="Unassembled WGS sequence"/>
</dbReference>
<dbReference type="PANTHER" id="PTHR10127:SF883">
    <property type="entry name" value="ZINC METALLOPROTEINASE NAS-8"/>
    <property type="match status" value="1"/>
</dbReference>
<feature type="domain" description="Peptidase M12A" evidence="3">
    <location>
        <begin position="52"/>
        <end position="250"/>
    </location>
</feature>
<dbReference type="PROSITE" id="PS51864">
    <property type="entry name" value="ASTACIN"/>
    <property type="match status" value="2"/>
</dbReference>
<feature type="binding site" evidence="1">
    <location>
        <position position="385"/>
    </location>
    <ligand>
        <name>Zn(2+)</name>
        <dbReference type="ChEBI" id="CHEBI:29105"/>
        <note>catalytic</note>
    </ligand>
</feature>
<feature type="signal peptide" evidence="2">
    <location>
        <begin position="1"/>
        <end position="16"/>
    </location>
</feature>
<dbReference type="EC" id="3.4.24.-" evidence="2"/>
<dbReference type="AlphaFoldDB" id="A0AAE1PAV1"/>
<dbReference type="EMBL" id="JAWZYT010002496">
    <property type="protein sequence ID" value="KAK4304001.1"/>
    <property type="molecule type" value="Genomic_DNA"/>
</dbReference>
<dbReference type="SUPFAM" id="SSF55486">
    <property type="entry name" value="Metalloproteases ('zincins'), catalytic domain"/>
    <property type="match status" value="2"/>
</dbReference>